<dbReference type="GO" id="GO:0004129">
    <property type="term" value="F:cytochrome-c oxidase activity"/>
    <property type="evidence" value="ECO:0007669"/>
    <property type="project" value="InterPro"/>
</dbReference>
<gene>
    <name evidence="10" type="ORF">C41B8_16884</name>
</gene>
<dbReference type="AlphaFoldDB" id="A0A084IH69"/>
<dbReference type="Proteomes" id="UP000028302">
    <property type="component" value="Unassembled WGS sequence"/>
</dbReference>
<evidence type="ECO:0000256" key="8">
    <source>
        <dbReference type="SAM" id="Phobius"/>
    </source>
</evidence>
<feature type="transmembrane region" description="Helical" evidence="8">
    <location>
        <begin position="65"/>
        <end position="82"/>
    </location>
</feature>
<dbReference type="PANTHER" id="PTHR11403">
    <property type="entry name" value="CYTOCHROME C OXIDASE SUBUNIT III"/>
    <property type="match status" value="1"/>
</dbReference>
<evidence type="ECO:0000256" key="4">
    <source>
        <dbReference type="ARBA" id="ARBA00022692"/>
    </source>
</evidence>
<keyword evidence="5 8" id="KW-1133">Transmembrane helix</keyword>
<dbReference type="InterPro" id="IPR000298">
    <property type="entry name" value="Cyt_c_oxidase-like_su3"/>
</dbReference>
<protein>
    <submittedName>
        <fullName evidence="10">Cytochrome o ubiquinol oxidase subunit III</fullName>
    </submittedName>
</protein>
<evidence type="ECO:0000256" key="5">
    <source>
        <dbReference type="ARBA" id="ARBA00022989"/>
    </source>
</evidence>
<comment type="similarity">
    <text evidence="2 7">Belongs to the cytochrome c oxidase subunit 3 family.</text>
</comment>
<evidence type="ECO:0000256" key="2">
    <source>
        <dbReference type="ARBA" id="ARBA00010581"/>
    </source>
</evidence>
<evidence type="ECO:0000256" key="1">
    <source>
        <dbReference type="ARBA" id="ARBA00004651"/>
    </source>
</evidence>
<keyword evidence="6 8" id="KW-0472">Membrane</keyword>
<dbReference type="Pfam" id="PF00510">
    <property type="entry name" value="COX3"/>
    <property type="match status" value="1"/>
</dbReference>
<evidence type="ECO:0000313" key="10">
    <source>
        <dbReference type="EMBL" id="KEZ76053.1"/>
    </source>
</evidence>
<proteinExistence type="inferred from homology"/>
<dbReference type="SUPFAM" id="SSF81452">
    <property type="entry name" value="Cytochrome c oxidase subunit III-like"/>
    <property type="match status" value="1"/>
</dbReference>
<dbReference type="eggNOG" id="COG1845">
    <property type="taxonomic scope" value="Bacteria"/>
</dbReference>
<keyword evidence="3" id="KW-1003">Cell membrane</keyword>
<dbReference type="InterPro" id="IPR035973">
    <property type="entry name" value="Cyt_c_oxidase_su3-like_sf"/>
</dbReference>
<reference evidence="10 11" key="1">
    <citation type="submission" date="2013-03" db="EMBL/GenBank/DDBJ databases">
        <title>Salinisphaera hydrothermalis C41B8 Genome Sequencing.</title>
        <authorList>
            <person name="Li C."/>
            <person name="Lai Q."/>
            <person name="Shao Z."/>
        </authorList>
    </citation>
    <scope>NUCLEOTIDE SEQUENCE [LARGE SCALE GENOMIC DNA]</scope>
    <source>
        <strain evidence="10 11">C41B8</strain>
    </source>
</reference>
<dbReference type="GO" id="GO:0019646">
    <property type="term" value="P:aerobic electron transport chain"/>
    <property type="evidence" value="ECO:0007669"/>
    <property type="project" value="InterPro"/>
</dbReference>
<feature type="transmembrane region" description="Helical" evidence="8">
    <location>
        <begin position="94"/>
        <end position="113"/>
    </location>
</feature>
<feature type="domain" description="Heme-copper oxidase subunit III family profile" evidence="9">
    <location>
        <begin position="1"/>
        <end position="201"/>
    </location>
</feature>
<sequence>MAFDQTATPRLFEERTPDLIGNRTFGFWLYMLSDVIIYAALFAAFSVLHTHYAGGPTSQQVVEPLHGFIDSVLLFSSVWLLGLGMRSMAVGERAMLIAFMGLAAIVALGFVGFESYDFAHALGKGESPQRSGYLSIYFVLLGLHALHIFVGILWMLLMMVQVAFKGLTEPVVSRLLNLKIFWMFQSVIWVCVFVFVYLLGAVG</sequence>
<dbReference type="GO" id="GO:0005886">
    <property type="term" value="C:plasma membrane"/>
    <property type="evidence" value="ECO:0007669"/>
    <property type="project" value="UniProtKB-SubCell"/>
</dbReference>
<evidence type="ECO:0000313" key="11">
    <source>
        <dbReference type="Proteomes" id="UP000028302"/>
    </source>
</evidence>
<dbReference type="PANTHER" id="PTHR11403:SF2">
    <property type="entry name" value="CYTOCHROME BO(3) UBIQUINOL OXIDASE SUBUNIT 3"/>
    <property type="match status" value="1"/>
</dbReference>
<evidence type="ECO:0000259" key="9">
    <source>
        <dbReference type="PROSITE" id="PS50253"/>
    </source>
</evidence>
<evidence type="ECO:0000256" key="7">
    <source>
        <dbReference type="RuleBase" id="RU003376"/>
    </source>
</evidence>
<feature type="transmembrane region" description="Helical" evidence="8">
    <location>
        <begin position="133"/>
        <end position="159"/>
    </location>
</feature>
<dbReference type="RefSeq" id="WP_051883706.1">
    <property type="nucleotide sequence ID" value="NZ_APNK01000041.1"/>
</dbReference>
<dbReference type="OrthoDB" id="9810850at2"/>
<comment type="caution">
    <text evidence="10">The sequence shown here is derived from an EMBL/GenBank/DDBJ whole genome shotgun (WGS) entry which is preliminary data.</text>
</comment>
<keyword evidence="11" id="KW-1185">Reference proteome</keyword>
<comment type="subcellular location">
    <subcellularLocation>
        <location evidence="1 7">Cell membrane</location>
        <topology evidence="1 7">Multi-pass membrane protein</topology>
    </subcellularLocation>
</comment>
<accession>A0A084IH69</accession>
<dbReference type="STRING" id="1304275.C41B8_16884"/>
<organism evidence="10 11">
    <name type="scientific">Salinisphaera hydrothermalis (strain C41B8)</name>
    <dbReference type="NCBI Taxonomy" id="1304275"/>
    <lineage>
        <taxon>Bacteria</taxon>
        <taxon>Pseudomonadati</taxon>
        <taxon>Pseudomonadota</taxon>
        <taxon>Gammaproteobacteria</taxon>
        <taxon>Salinisphaerales</taxon>
        <taxon>Salinisphaeraceae</taxon>
        <taxon>Salinisphaera</taxon>
    </lineage>
</organism>
<evidence type="ECO:0000256" key="6">
    <source>
        <dbReference type="ARBA" id="ARBA00023136"/>
    </source>
</evidence>
<name>A0A084IH69_SALHC</name>
<dbReference type="InterPro" id="IPR024791">
    <property type="entry name" value="Cyt_c/ubiquinol_Oxase_su3"/>
</dbReference>
<dbReference type="EMBL" id="APNK01000041">
    <property type="protein sequence ID" value="KEZ76053.1"/>
    <property type="molecule type" value="Genomic_DNA"/>
</dbReference>
<dbReference type="InterPro" id="IPR013833">
    <property type="entry name" value="Cyt_c_oxidase_su3_a-hlx"/>
</dbReference>
<dbReference type="Gene3D" id="1.20.120.80">
    <property type="entry name" value="Cytochrome c oxidase, subunit III, four-helix bundle"/>
    <property type="match status" value="1"/>
</dbReference>
<dbReference type="PROSITE" id="PS50253">
    <property type="entry name" value="COX3"/>
    <property type="match status" value="1"/>
</dbReference>
<feature type="transmembrane region" description="Helical" evidence="8">
    <location>
        <begin position="25"/>
        <end position="45"/>
    </location>
</feature>
<evidence type="ECO:0000256" key="3">
    <source>
        <dbReference type="ARBA" id="ARBA00022475"/>
    </source>
</evidence>
<keyword evidence="4 7" id="KW-0812">Transmembrane</keyword>
<feature type="transmembrane region" description="Helical" evidence="8">
    <location>
        <begin position="180"/>
        <end position="200"/>
    </location>
</feature>